<feature type="compositionally biased region" description="Basic and acidic residues" evidence="1">
    <location>
        <begin position="70"/>
        <end position="85"/>
    </location>
</feature>
<keyword evidence="2" id="KW-0732">Signal</keyword>
<evidence type="ECO:0000256" key="1">
    <source>
        <dbReference type="SAM" id="MobiDB-lite"/>
    </source>
</evidence>
<gene>
    <name evidence="3" type="ORF">CSSPJE1EN1_LOCUS7596</name>
</gene>
<protein>
    <submittedName>
        <fullName evidence="3">Uncharacterized protein</fullName>
    </submittedName>
</protein>
<evidence type="ECO:0000313" key="3">
    <source>
        <dbReference type="EMBL" id="CAK9262118.1"/>
    </source>
</evidence>
<feature type="region of interest" description="Disordered" evidence="1">
    <location>
        <begin position="63"/>
        <end position="103"/>
    </location>
</feature>
<dbReference type="Proteomes" id="UP001497444">
    <property type="component" value="Chromosome 14"/>
</dbReference>
<dbReference type="EMBL" id="OZ020109">
    <property type="protein sequence ID" value="CAK9262118.1"/>
    <property type="molecule type" value="Genomic_DNA"/>
</dbReference>
<keyword evidence="4" id="KW-1185">Reference proteome</keyword>
<reference evidence="3" key="1">
    <citation type="submission" date="2024-02" db="EMBL/GenBank/DDBJ databases">
        <authorList>
            <consortium name="ELIXIR-Norway"/>
            <consortium name="Elixir Norway"/>
        </authorList>
    </citation>
    <scope>NUCLEOTIDE SEQUENCE</scope>
</reference>
<name>A0ABP0W5Q2_9BRYO</name>
<evidence type="ECO:0000256" key="2">
    <source>
        <dbReference type="SAM" id="SignalP"/>
    </source>
</evidence>
<proteinExistence type="predicted"/>
<accession>A0ABP0W5Q2</accession>
<sequence>MMGFKSRIMIVILLCSLLVFPVDSRKIRRVQLLEHTTTSAFAPSSSASVQTAVYEREGLEESTKLTVENFPDRSKAHSFSQDDRFTQPTPSGPSRGHNSVPTP</sequence>
<feature type="signal peptide" evidence="2">
    <location>
        <begin position="1"/>
        <end position="24"/>
    </location>
</feature>
<evidence type="ECO:0000313" key="4">
    <source>
        <dbReference type="Proteomes" id="UP001497444"/>
    </source>
</evidence>
<organism evidence="3 4">
    <name type="scientific">Sphagnum jensenii</name>
    <dbReference type="NCBI Taxonomy" id="128206"/>
    <lineage>
        <taxon>Eukaryota</taxon>
        <taxon>Viridiplantae</taxon>
        <taxon>Streptophyta</taxon>
        <taxon>Embryophyta</taxon>
        <taxon>Bryophyta</taxon>
        <taxon>Sphagnophytina</taxon>
        <taxon>Sphagnopsida</taxon>
        <taxon>Sphagnales</taxon>
        <taxon>Sphagnaceae</taxon>
        <taxon>Sphagnum</taxon>
    </lineage>
</organism>
<feature type="chain" id="PRO_5047160648" evidence="2">
    <location>
        <begin position="25"/>
        <end position="103"/>
    </location>
</feature>